<reference evidence="2 3" key="1">
    <citation type="submission" date="2024-03" db="EMBL/GenBank/DDBJ databases">
        <title>Human intestinal bacterial collection.</title>
        <authorList>
            <person name="Pauvert C."/>
            <person name="Hitch T.C.A."/>
            <person name="Clavel T."/>
        </authorList>
    </citation>
    <scope>NUCLEOTIDE SEQUENCE [LARGE SCALE GENOMIC DNA]</scope>
    <source>
        <strain evidence="2 3">CLA-KB-H122</strain>
    </source>
</reference>
<feature type="transmembrane region" description="Helical" evidence="1">
    <location>
        <begin position="49"/>
        <end position="67"/>
    </location>
</feature>
<keyword evidence="1" id="KW-1133">Transmembrane helix</keyword>
<dbReference type="EMBL" id="JBBMFL010000002">
    <property type="protein sequence ID" value="MEQ2543776.1"/>
    <property type="molecule type" value="Genomic_DNA"/>
</dbReference>
<keyword evidence="1" id="KW-0812">Transmembrane</keyword>
<feature type="transmembrane region" description="Helical" evidence="1">
    <location>
        <begin position="127"/>
        <end position="145"/>
    </location>
</feature>
<evidence type="ECO:0008006" key="4">
    <source>
        <dbReference type="Google" id="ProtNLM"/>
    </source>
</evidence>
<protein>
    <recommendedName>
        <fullName evidence="4">O-antigen polysaccharide polymerase Wzy</fullName>
    </recommendedName>
</protein>
<organism evidence="2 3">
    <name type="scientific">Alistipes intestinihominis</name>
    <dbReference type="NCBI Taxonomy" id="3133172"/>
    <lineage>
        <taxon>Bacteria</taxon>
        <taxon>Pseudomonadati</taxon>
        <taxon>Bacteroidota</taxon>
        <taxon>Bacteroidia</taxon>
        <taxon>Bacteroidales</taxon>
        <taxon>Rikenellaceae</taxon>
        <taxon>Alistipes</taxon>
    </lineage>
</organism>
<dbReference type="Proteomes" id="UP001460202">
    <property type="component" value="Unassembled WGS sequence"/>
</dbReference>
<feature type="transmembrane region" description="Helical" evidence="1">
    <location>
        <begin position="87"/>
        <end position="106"/>
    </location>
</feature>
<feature type="transmembrane region" description="Helical" evidence="1">
    <location>
        <begin position="296"/>
        <end position="317"/>
    </location>
</feature>
<evidence type="ECO:0000313" key="3">
    <source>
        <dbReference type="Proteomes" id="UP001460202"/>
    </source>
</evidence>
<dbReference type="GeneID" id="78180062"/>
<feature type="transmembrane region" description="Helical" evidence="1">
    <location>
        <begin position="229"/>
        <end position="248"/>
    </location>
</feature>
<dbReference type="RefSeq" id="WP_129651397.1">
    <property type="nucleotide sequence ID" value="NZ_JBBMFL010000002.1"/>
</dbReference>
<name>A0ABV1GU85_9BACT</name>
<evidence type="ECO:0000313" key="2">
    <source>
        <dbReference type="EMBL" id="MEQ2543776.1"/>
    </source>
</evidence>
<accession>A0ABV1GU85</accession>
<feature type="transmembrane region" description="Helical" evidence="1">
    <location>
        <begin position="165"/>
        <end position="184"/>
    </location>
</feature>
<gene>
    <name evidence="2" type="ORF">WMO46_02275</name>
</gene>
<keyword evidence="1" id="KW-0472">Membrane</keyword>
<feature type="transmembrane region" description="Helical" evidence="1">
    <location>
        <begin position="337"/>
        <end position="360"/>
    </location>
</feature>
<keyword evidence="3" id="KW-1185">Reference proteome</keyword>
<sequence length="417" mass="47598">MIAAIFLLAAIPLGVFTSGGMPTYRIIVPAVILMQFYLIRCFRNVQMLMILTLYLQIYFLYLVPYFYFGTELSQYSEFQNPVYFGKIAFLFYLFYTGLVCSARKPFNPSRIALCRLIRITTPRYKQVLYLLFLFVALGLVLRQGQNVLTAEVDSYGVYIENLDNTNSLPLFYILFLMIGHYVIADWRWRKLLTVVLIVMLTGYCVTRGFRMILAPTGLLIFMLFVDQRIRTRTVLLLFGLGFVALILVNSLKMSLSFSLDGMFSEGQHDYIVAHHADNLYVAAAGMGMLDCGRIAFFDRVLLNLGFLAETVIPPGMLPDALKYPHIITHTVSTGGGGLFVMGAYLMWGYAGICIFGFLLGEFVRRTYQYRKPLQAIVCAVLMVFAPRWISYDFHIILRFSCLAVVIYLLLCPPRKFS</sequence>
<comment type="caution">
    <text evidence="2">The sequence shown here is derived from an EMBL/GenBank/DDBJ whole genome shotgun (WGS) entry which is preliminary data.</text>
</comment>
<feature type="transmembrane region" description="Helical" evidence="1">
    <location>
        <begin position="191"/>
        <end position="209"/>
    </location>
</feature>
<evidence type="ECO:0000256" key="1">
    <source>
        <dbReference type="SAM" id="Phobius"/>
    </source>
</evidence>
<feature type="transmembrane region" description="Helical" evidence="1">
    <location>
        <begin position="395"/>
        <end position="411"/>
    </location>
</feature>
<feature type="transmembrane region" description="Helical" evidence="1">
    <location>
        <begin position="372"/>
        <end position="389"/>
    </location>
</feature>
<proteinExistence type="predicted"/>